<dbReference type="EMBL" id="JBHYTS010000042">
    <property type="protein sequence ID" value="MFE1753632.1"/>
    <property type="molecule type" value="Genomic_DNA"/>
</dbReference>
<evidence type="ECO:0000256" key="1">
    <source>
        <dbReference type="SAM" id="Phobius"/>
    </source>
</evidence>
<dbReference type="Proteomes" id="UP001599756">
    <property type="component" value="Unassembled WGS sequence"/>
</dbReference>
<accession>A0ABW6HAF9</accession>
<gene>
    <name evidence="2" type="ORF">ACFW88_24345</name>
</gene>
<evidence type="ECO:0000313" key="3">
    <source>
        <dbReference type="Proteomes" id="UP001599756"/>
    </source>
</evidence>
<dbReference type="RefSeq" id="WP_381806609.1">
    <property type="nucleotide sequence ID" value="NZ_JBHYTS010000042.1"/>
</dbReference>
<reference evidence="2 3" key="1">
    <citation type="submission" date="2024-09" db="EMBL/GenBank/DDBJ databases">
        <title>The Natural Products Discovery Center: Release of the First 8490 Sequenced Strains for Exploring Actinobacteria Biosynthetic Diversity.</title>
        <authorList>
            <person name="Kalkreuter E."/>
            <person name="Kautsar S.A."/>
            <person name="Yang D."/>
            <person name="Bader C.D."/>
            <person name="Teijaro C.N."/>
            <person name="Fluegel L."/>
            <person name="Davis C.M."/>
            <person name="Simpson J.R."/>
            <person name="Lauterbach L."/>
            <person name="Steele A.D."/>
            <person name="Gui C."/>
            <person name="Meng S."/>
            <person name="Li G."/>
            <person name="Viehrig K."/>
            <person name="Ye F."/>
            <person name="Su P."/>
            <person name="Kiefer A.F."/>
            <person name="Nichols A."/>
            <person name="Cepeda A.J."/>
            <person name="Yan W."/>
            <person name="Fan B."/>
            <person name="Jiang Y."/>
            <person name="Adhikari A."/>
            <person name="Zheng C.-J."/>
            <person name="Schuster L."/>
            <person name="Cowan T.M."/>
            <person name="Smanski M.J."/>
            <person name="Chevrette M.G."/>
            <person name="De Carvalho L.P.S."/>
            <person name="Shen B."/>
        </authorList>
    </citation>
    <scope>NUCLEOTIDE SEQUENCE [LARGE SCALE GENOMIC DNA]</scope>
    <source>
        <strain evidence="2 3">NPDC059500</strain>
    </source>
</reference>
<name>A0ABW6HAF9_9ACTN</name>
<feature type="transmembrane region" description="Helical" evidence="1">
    <location>
        <begin position="21"/>
        <end position="44"/>
    </location>
</feature>
<sequence length="218" mass="21891">MTDKPSGRRGLWGRPARSRFFPPWSLLAAGAVVGCLLGGAYGVLKAPVYTATSYVVAVPTEKSDPALASGFAQAYGRAATQLAVLADAQAGAGVSVRTLRRSVRAETSPDAPVIAVSATSARPALAAGMANATAGALIRHADDTKAATHVALVAFTRAVRPTEPASAPPAVTGAVGASAGGLLGGLALLVRPRRSDEETESMACVPAPAVAAEMHGKL</sequence>
<keyword evidence="1" id="KW-0812">Transmembrane</keyword>
<dbReference type="PROSITE" id="PS51257">
    <property type="entry name" value="PROKAR_LIPOPROTEIN"/>
    <property type="match status" value="1"/>
</dbReference>
<proteinExistence type="predicted"/>
<evidence type="ECO:0000313" key="2">
    <source>
        <dbReference type="EMBL" id="MFE1753632.1"/>
    </source>
</evidence>
<keyword evidence="1" id="KW-0472">Membrane</keyword>
<keyword evidence="1" id="KW-1133">Transmembrane helix</keyword>
<comment type="caution">
    <text evidence="2">The sequence shown here is derived from an EMBL/GenBank/DDBJ whole genome shotgun (WGS) entry which is preliminary data.</text>
</comment>
<organism evidence="2 3">
    <name type="scientific">Streptomyces anandii</name>
    <dbReference type="NCBI Taxonomy" id="285454"/>
    <lineage>
        <taxon>Bacteria</taxon>
        <taxon>Bacillati</taxon>
        <taxon>Actinomycetota</taxon>
        <taxon>Actinomycetes</taxon>
        <taxon>Kitasatosporales</taxon>
        <taxon>Streptomycetaceae</taxon>
        <taxon>Streptomyces</taxon>
    </lineage>
</organism>
<protein>
    <submittedName>
        <fullName evidence="2">Lipopolysaccharide biosynthesis protein</fullName>
    </submittedName>
</protein>
<keyword evidence="3" id="KW-1185">Reference proteome</keyword>